<dbReference type="Pfam" id="PF00356">
    <property type="entry name" value="LacI"/>
    <property type="match status" value="1"/>
</dbReference>
<dbReference type="InterPro" id="IPR000843">
    <property type="entry name" value="HTH_LacI"/>
</dbReference>
<evidence type="ECO:0000256" key="3">
    <source>
        <dbReference type="ARBA" id="ARBA00023163"/>
    </source>
</evidence>
<evidence type="ECO:0000313" key="6">
    <source>
        <dbReference type="Proteomes" id="UP001595973"/>
    </source>
</evidence>
<feature type="domain" description="HTH lacI-type" evidence="4">
    <location>
        <begin position="13"/>
        <end position="62"/>
    </location>
</feature>
<keyword evidence="3" id="KW-0804">Transcription</keyword>
<reference evidence="6" key="1">
    <citation type="journal article" date="2019" name="Int. J. Syst. Evol. Microbiol.">
        <title>The Global Catalogue of Microorganisms (GCM) 10K type strain sequencing project: providing services to taxonomists for standard genome sequencing and annotation.</title>
        <authorList>
            <consortium name="The Broad Institute Genomics Platform"/>
            <consortium name="The Broad Institute Genome Sequencing Center for Infectious Disease"/>
            <person name="Wu L."/>
            <person name="Ma J."/>
        </authorList>
    </citation>
    <scope>NUCLEOTIDE SEQUENCE [LARGE SCALE GENOMIC DNA]</scope>
    <source>
        <strain evidence="6">CGMCC 4.7283</strain>
    </source>
</reference>
<evidence type="ECO:0000256" key="2">
    <source>
        <dbReference type="ARBA" id="ARBA00023125"/>
    </source>
</evidence>
<dbReference type="Gene3D" id="1.10.260.40">
    <property type="entry name" value="lambda repressor-like DNA-binding domains"/>
    <property type="match status" value="1"/>
</dbReference>
<protein>
    <submittedName>
        <fullName evidence="5">LacI family DNA-binding transcriptional regulator</fullName>
    </submittedName>
</protein>
<dbReference type="Pfam" id="PF13377">
    <property type="entry name" value="Peripla_BP_3"/>
    <property type="match status" value="1"/>
</dbReference>
<dbReference type="CDD" id="cd01392">
    <property type="entry name" value="HTH_LacI"/>
    <property type="match status" value="1"/>
</dbReference>
<dbReference type="PANTHER" id="PTHR30146">
    <property type="entry name" value="LACI-RELATED TRANSCRIPTIONAL REPRESSOR"/>
    <property type="match status" value="1"/>
</dbReference>
<dbReference type="Gene3D" id="3.40.50.2300">
    <property type="match status" value="2"/>
</dbReference>
<dbReference type="CDD" id="cd06273">
    <property type="entry name" value="PBP1_LacI-like"/>
    <property type="match status" value="1"/>
</dbReference>
<evidence type="ECO:0000256" key="1">
    <source>
        <dbReference type="ARBA" id="ARBA00023015"/>
    </source>
</evidence>
<dbReference type="EMBL" id="JBHSGI010000002">
    <property type="protein sequence ID" value="MFC4667589.1"/>
    <property type="molecule type" value="Genomic_DNA"/>
</dbReference>
<dbReference type="InterPro" id="IPR028082">
    <property type="entry name" value="Peripla_BP_I"/>
</dbReference>
<evidence type="ECO:0000313" key="5">
    <source>
        <dbReference type="EMBL" id="MFC4667589.1"/>
    </source>
</evidence>
<keyword evidence="2 5" id="KW-0238">DNA-binding</keyword>
<proteinExistence type="predicted"/>
<name>A0ABV9KCD3_9RHOB</name>
<accession>A0ABV9KCD3</accession>
<sequence length="345" mass="37288">MKKQTDKVDIVYVSRLAGVSPATVSRTINHPDLVSPATRKRVDTAIRKSGYIRNRAAQAMHGKRSGTIGLIVPTMNYAIFAEVVQAFNDEISTHGFTLLLATHGYDLGSEYLVIRKMLEHRVDGVALVGLNHSQDSIGILKKQQVPSLTIWNYSATSPISCIGADNFEAGQLAARHIVILGHRRVGLVFPPTAGNDRARDRLNAVRQTLSEAGVTVRDAWCGETPYSVSQSKRICTDILTLPGSEQPTALLCGNDIIAQGAVYAALRLGISVPQELSVVGIGDFAGSADMEPALTTVRIPARGIGSVAGRRLVRAITDADPDFILRERLDVELMMRATTAQPRVD</sequence>
<dbReference type="SUPFAM" id="SSF47413">
    <property type="entry name" value="lambda repressor-like DNA-binding domains"/>
    <property type="match status" value="1"/>
</dbReference>
<dbReference type="PANTHER" id="PTHR30146:SF138">
    <property type="entry name" value="TRANSCRIPTIONAL REGULATORY PROTEIN"/>
    <property type="match status" value="1"/>
</dbReference>
<dbReference type="Proteomes" id="UP001595973">
    <property type="component" value="Unassembled WGS sequence"/>
</dbReference>
<dbReference type="SMART" id="SM00354">
    <property type="entry name" value="HTH_LACI"/>
    <property type="match status" value="1"/>
</dbReference>
<keyword evidence="1" id="KW-0805">Transcription regulation</keyword>
<evidence type="ECO:0000259" key="4">
    <source>
        <dbReference type="PROSITE" id="PS50932"/>
    </source>
</evidence>
<dbReference type="SUPFAM" id="SSF53822">
    <property type="entry name" value="Periplasmic binding protein-like I"/>
    <property type="match status" value="1"/>
</dbReference>
<dbReference type="PROSITE" id="PS50932">
    <property type="entry name" value="HTH_LACI_2"/>
    <property type="match status" value="1"/>
</dbReference>
<dbReference type="GO" id="GO:0003677">
    <property type="term" value="F:DNA binding"/>
    <property type="evidence" value="ECO:0007669"/>
    <property type="project" value="UniProtKB-KW"/>
</dbReference>
<gene>
    <name evidence="5" type="ORF">ACFO5X_03420</name>
</gene>
<dbReference type="RefSeq" id="WP_380715819.1">
    <property type="nucleotide sequence ID" value="NZ_JBHSGI010000002.1"/>
</dbReference>
<organism evidence="5 6">
    <name type="scientific">Seohaeicola nanhaiensis</name>
    <dbReference type="NCBI Taxonomy" id="1387282"/>
    <lineage>
        <taxon>Bacteria</taxon>
        <taxon>Pseudomonadati</taxon>
        <taxon>Pseudomonadota</taxon>
        <taxon>Alphaproteobacteria</taxon>
        <taxon>Rhodobacterales</taxon>
        <taxon>Roseobacteraceae</taxon>
        <taxon>Seohaeicola</taxon>
    </lineage>
</organism>
<dbReference type="InterPro" id="IPR046335">
    <property type="entry name" value="LacI/GalR-like_sensor"/>
</dbReference>
<comment type="caution">
    <text evidence="5">The sequence shown here is derived from an EMBL/GenBank/DDBJ whole genome shotgun (WGS) entry which is preliminary data.</text>
</comment>
<dbReference type="InterPro" id="IPR010982">
    <property type="entry name" value="Lambda_DNA-bd_dom_sf"/>
</dbReference>
<keyword evidence="6" id="KW-1185">Reference proteome</keyword>